<feature type="region of interest" description="Disordered" evidence="1">
    <location>
        <begin position="58"/>
        <end position="77"/>
    </location>
</feature>
<reference evidence="2" key="2">
    <citation type="submission" date="2022-06" db="UniProtKB">
        <authorList>
            <consortium name="EnsemblPlants"/>
        </authorList>
    </citation>
    <scope>IDENTIFICATION</scope>
</reference>
<organism evidence="2 3">
    <name type="scientific">Triticum urartu</name>
    <name type="common">Red wild einkorn</name>
    <name type="synonym">Crithodium urartu</name>
    <dbReference type="NCBI Taxonomy" id="4572"/>
    <lineage>
        <taxon>Eukaryota</taxon>
        <taxon>Viridiplantae</taxon>
        <taxon>Streptophyta</taxon>
        <taxon>Embryophyta</taxon>
        <taxon>Tracheophyta</taxon>
        <taxon>Spermatophyta</taxon>
        <taxon>Magnoliopsida</taxon>
        <taxon>Liliopsida</taxon>
        <taxon>Poales</taxon>
        <taxon>Poaceae</taxon>
        <taxon>BOP clade</taxon>
        <taxon>Pooideae</taxon>
        <taxon>Triticodae</taxon>
        <taxon>Triticeae</taxon>
        <taxon>Triticinae</taxon>
        <taxon>Triticum</taxon>
    </lineage>
</organism>
<evidence type="ECO:0000313" key="2">
    <source>
        <dbReference type="EnsemblPlants" id="TuG1812S0001175900.01.T01.s_cds27507"/>
    </source>
</evidence>
<name>A0A8R7RBE6_TRIUA</name>
<dbReference type="Proteomes" id="UP000015106">
    <property type="component" value="Unassembled WGS sequence"/>
</dbReference>
<keyword evidence="3" id="KW-1185">Reference proteome</keyword>
<feature type="compositionally biased region" description="Polar residues" evidence="1">
    <location>
        <begin position="61"/>
        <end position="72"/>
    </location>
</feature>
<evidence type="ECO:0000313" key="3">
    <source>
        <dbReference type="Proteomes" id="UP000015106"/>
    </source>
</evidence>
<dbReference type="EnsemblPlants" id="TuG1812S0001175900.01.T01">
    <property type="protein sequence ID" value="TuG1812S0001175900.01.T01.s_cds27507"/>
    <property type="gene ID" value="TuG1812S0001175900.01"/>
</dbReference>
<proteinExistence type="predicted"/>
<sequence length="255" mass="28200">MSKVTEKKIKRKNSTSGSREDNNRLVSNDKLQRKMLLDMMMLICNKAREEEDLPKLVRSLPTGQPSRCSSPWSELGRRSSHEADAGVIHDDGAEIIPRVTIIHAVVLLPGAAAGAAGHRPEGGPLQDPHRRRLQRARVPGVRHEVQRRRQVVLGLHVAAIVLVQSLPQWPAHGRVAEHGHPVRLPLVLRRRCRRGRDAEADGAVLAAQLEGRQHELLVDGGRGGRRQVGGRHRSGGHRELLGPLMNLLHVLGVRP</sequence>
<accession>A0A8R7RBE6</accession>
<dbReference type="AlphaFoldDB" id="A0A8R7RBE6"/>
<feature type="region of interest" description="Disordered" evidence="1">
    <location>
        <begin position="1"/>
        <end position="24"/>
    </location>
</feature>
<protein>
    <submittedName>
        <fullName evidence="2">Uncharacterized protein</fullName>
    </submittedName>
</protein>
<evidence type="ECO:0000256" key="1">
    <source>
        <dbReference type="SAM" id="MobiDB-lite"/>
    </source>
</evidence>
<dbReference type="Gramene" id="TuG1812S0001175900.01.T01">
    <property type="protein sequence ID" value="TuG1812S0001175900.01.T01.s_cds27507"/>
    <property type="gene ID" value="TuG1812S0001175900.01"/>
</dbReference>
<reference evidence="3" key="1">
    <citation type="journal article" date="2013" name="Nature">
        <title>Draft genome of the wheat A-genome progenitor Triticum urartu.</title>
        <authorList>
            <person name="Ling H.Q."/>
            <person name="Zhao S."/>
            <person name="Liu D."/>
            <person name="Wang J."/>
            <person name="Sun H."/>
            <person name="Zhang C."/>
            <person name="Fan H."/>
            <person name="Li D."/>
            <person name="Dong L."/>
            <person name="Tao Y."/>
            <person name="Gao C."/>
            <person name="Wu H."/>
            <person name="Li Y."/>
            <person name="Cui Y."/>
            <person name="Guo X."/>
            <person name="Zheng S."/>
            <person name="Wang B."/>
            <person name="Yu K."/>
            <person name="Liang Q."/>
            <person name="Yang W."/>
            <person name="Lou X."/>
            <person name="Chen J."/>
            <person name="Feng M."/>
            <person name="Jian J."/>
            <person name="Zhang X."/>
            <person name="Luo G."/>
            <person name="Jiang Y."/>
            <person name="Liu J."/>
            <person name="Wang Z."/>
            <person name="Sha Y."/>
            <person name="Zhang B."/>
            <person name="Wu H."/>
            <person name="Tang D."/>
            <person name="Shen Q."/>
            <person name="Xue P."/>
            <person name="Zou S."/>
            <person name="Wang X."/>
            <person name="Liu X."/>
            <person name="Wang F."/>
            <person name="Yang Y."/>
            <person name="An X."/>
            <person name="Dong Z."/>
            <person name="Zhang K."/>
            <person name="Zhang X."/>
            <person name="Luo M.C."/>
            <person name="Dvorak J."/>
            <person name="Tong Y."/>
            <person name="Wang J."/>
            <person name="Yang H."/>
            <person name="Li Z."/>
            <person name="Wang D."/>
            <person name="Zhang A."/>
            <person name="Wang J."/>
        </authorList>
    </citation>
    <scope>NUCLEOTIDE SEQUENCE</scope>
    <source>
        <strain evidence="3">cv. G1812</strain>
    </source>
</reference>
<feature type="region of interest" description="Disordered" evidence="1">
    <location>
        <begin position="114"/>
        <end position="141"/>
    </location>
</feature>